<organism evidence="3 4">
    <name type="scientific">Inmirania thermothiophila</name>
    <dbReference type="NCBI Taxonomy" id="1750597"/>
    <lineage>
        <taxon>Bacteria</taxon>
        <taxon>Pseudomonadati</taxon>
        <taxon>Pseudomonadota</taxon>
        <taxon>Gammaproteobacteria</taxon>
        <taxon>Chromatiales</taxon>
        <taxon>Ectothiorhodospiraceae</taxon>
        <taxon>Inmirania</taxon>
    </lineage>
</organism>
<gene>
    <name evidence="3" type="ORF">EDC57_1898</name>
</gene>
<dbReference type="AlphaFoldDB" id="A0A3N1Y2D5"/>
<reference evidence="3 4" key="1">
    <citation type="submission" date="2018-11" db="EMBL/GenBank/DDBJ databases">
        <title>Genomic Encyclopedia of Type Strains, Phase IV (KMG-IV): sequencing the most valuable type-strain genomes for metagenomic binning, comparative biology and taxonomic classification.</title>
        <authorList>
            <person name="Goeker M."/>
        </authorList>
    </citation>
    <scope>NUCLEOTIDE SEQUENCE [LARGE SCALE GENOMIC DNA]</scope>
    <source>
        <strain evidence="3 4">DSM 100275</strain>
    </source>
</reference>
<dbReference type="Proteomes" id="UP000276634">
    <property type="component" value="Unassembled WGS sequence"/>
</dbReference>
<evidence type="ECO:0000313" key="4">
    <source>
        <dbReference type="Proteomes" id="UP000276634"/>
    </source>
</evidence>
<evidence type="ECO:0000259" key="2">
    <source>
        <dbReference type="PROSITE" id="PS51819"/>
    </source>
</evidence>
<dbReference type="Pfam" id="PF13669">
    <property type="entry name" value="Glyoxalase_4"/>
    <property type="match status" value="1"/>
</dbReference>
<dbReference type="PROSITE" id="PS51819">
    <property type="entry name" value="VOC"/>
    <property type="match status" value="1"/>
</dbReference>
<comment type="caution">
    <text evidence="3">The sequence shown here is derived from an EMBL/GenBank/DDBJ whole genome shotgun (WGS) entry which is preliminary data.</text>
</comment>
<dbReference type="PANTHER" id="PTHR43048:SF3">
    <property type="entry name" value="METHYLMALONYL-COA EPIMERASE, MITOCHONDRIAL"/>
    <property type="match status" value="1"/>
</dbReference>
<dbReference type="InterPro" id="IPR029068">
    <property type="entry name" value="Glyas_Bleomycin-R_OHBP_Dase"/>
</dbReference>
<keyword evidence="4" id="KW-1185">Reference proteome</keyword>
<name>A0A3N1Y2D5_9GAMM</name>
<sequence>MTIRGFDHVCIAVRDLDAAARGWQRLLGREAPDEVYEVAAEAIRVYRYDLDRVGLELVASTRPDGPVARFIERHGEGVLLLALAVDDAAAERDRLEGLGLPLVGGLRPFRGGRYTFVHPSAMNGVLLELVDGGAG</sequence>
<dbReference type="SUPFAM" id="SSF54593">
    <property type="entry name" value="Glyoxalase/Bleomycin resistance protein/Dihydroxybiphenyl dioxygenase"/>
    <property type="match status" value="1"/>
</dbReference>
<dbReference type="RefSeq" id="WP_123401600.1">
    <property type="nucleotide sequence ID" value="NZ_RJVI01000002.1"/>
</dbReference>
<dbReference type="GO" id="GO:0046872">
    <property type="term" value="F:metal ion binding"/>
    <property type="evidence" value="ECO:0007669"/>
    <property type="project" value="UniProtKB-KW"/>
</dbReference>
<feature type="domain" description="VOC" evidence="2">
    <location>
        <begin position="5"/>
        <end position="132"/>
    </location>
</feature>
<dbReference type="EMBL" id="RJVI01000002">
    <property type="protein sequence ID" value="ROR32691.1"/>
    <property type="molecule type" value="Genomic_DNA"/>
</dbReference>
<evidence type="ECO:0000313" key="3">
    <source>
        <dbReference type="EMBL" id="ROR32691.1"/>
    </source>
</evidence>
<dbReference type="GO" id="GO:0046491">
    <property type="term" value="P:L-methylmalonyl-CoA metabolic process"/>
    <property type="evidence" value="ECO:0007669"/>
    <property type="project" value="TreeGrafter"/>
</dbReference>
<dbReference type="Gene3D" id="3.10.180.10">
    <property type="entry name" value="2,3-Dihydroxybiphenyl 1,2-Dioxygenase, domain 1"/>
    <property type="match status" value="1"/>
</dbReference>
<dbReference type="GO" id="GO:0004493">
    <property type="term" value="F:methylmalonyl-CoA epimerase activity"/>
    <property type="evidence" value="ECO:0007669"/>
    <property type="project" value="TreeGrafter"/>
</dbReference>
<dbReference type="InterPro" id="IPR051785">
    <property type="entry name" value="MMCE/EMCE_epimerase"/>
</dbReference>
<evidence type="ECO:0000256" key="1">
    <source>
        <dbReference type="ARBA" id="ARBA00022723"/>
    </source>
</evidence>
<protein>
    <submittedName>
        <fullName evidence="3">Methylmalonyl-CoA epimerase</fullName>
    </submittedName>
</protein>
<dbReference type="PANTHER" id="PTHR43048">
    <property type="entry name" value="METHYLMALONYL-COA EPIMERASE"/>
    <property type="match status" value="1"/>
</dbReference>
<dbReference type="OrthoDB" id="9789841at2"/>
<accession>A0A3N1Y2D5</accession>
<dbReference type="InterPro" id="IPR037523">
    <property type="entry name" value="VOC_core"/>
</dbReference>
<keyword evidence="1" id="KW-0479">Metal-binding</keyword>
<proteinExistence type="predicted"/>